<accession>A0ABR4K9E2</accession>
<sequence>MVVFGEIPKEISGTWYRMLVDPHFNPQPGTPFVDDDGNVSAFRVQDGKISMKIRYVETDRWLLERKAGRRLFGRYRNPFDNHPCVRLANDSMGNTNIIYWAGNILSLAERGLPYALDPDTLQARGPDPYNLPFKIFSAHPKVDPHKNELVGWSYSAKGLRTRDICTFSIDPNGENAQ</sequence>
<comment type="similarity">
    <text evidence="2">Belongs to the carotenoid oxygenase family.</text>
</comment>
<keyword evidence="7" id="KW-1185">Reference proteome</keyword>
<dbReference type="EMBL" id="JBFXLU010000046">
    <property type="protein sequence ID" value="KAL2848900.1"/>
    <property type="molecule type" value="Genomic_DNA"/>
</dbReference>
<keyword evidence="3" id="KW-0479">Metal-binding</keyword>
<dbReference type="Proteomes" id="UP001610446">
    <property type="component" value="Unassembled WGS sequence"/>
</dbReference>
<evidence type="ECO:0000313" key="7">
    <source>
        <dbReference type="Proteomes" id="UP001610446"/>
    </source>
</evidence>
<evidence type="ECO:0000256" key="5">
    <source>
        <dbReference type="ARBA" id="ARBA00023004"/>
    </source>
</evidence>
<keyword evidence="5" id="KW-0408">Iron</keyword>
<comment type="caution">
    <text evidence="6">The sequence shown here is derived from an EMBL/GenBank/DDBJ whole genome shotgun (WGS) entry which is preliminary data.</text>
</comment>
<evidence type="ECO:0000256" key="2">
    <source>
        <dbReference type="ARBA" id="ARBA00006787"/>
    </source>
</evidence>
<protein>
    <submittedName>
        <fullName evidence="6">Carotenoid oxygenase</fullName>
    </submittedName>
</protein>
<organism evidence="6 7">
    <name type="scientific">Aspergillus pseudoustus</name>
    <dbReference type="NCBI Taxonomy" id="1810923"/>
    <lineage>
        <taxon>Eukaryota</taxon>
        <taxon>Fungi</taxon>
        <taxon>Dikarya</taxon>
        <taxon>Ascomycota</taxon>
        <taxon>Pezizomycotina</taxon>
        <taxon>Eurotiomycetes</taxon>
        <taxon>Eurotiomycetidae</taxon>
        <taxon>Eurotiales</taxon>
        <taxon>Aspergillaceae</taxon>
        <taxon>Aspergillus</taxon>
        <taxon>Aspergillus subgen. Nidulantes</taxon>
    </lineage>
</organism>
<comment type="cofactor">
    <cofactor evidence="1">
        <name>Fe(2+)</name>
        <dbReference type="ChEBI" id="CHEBI:29033"/>
    </cofactor>
</comment>
<dbReference type="Pfam" id="PF03055">
    <property type="entry name" value="RPE65"/>
    <property type="match status" value="1"/>
</dbReference>
<proteinExistence type="inferred from homology"/>
<gene>
    <name evidence="6" type="ORF">BJY01DRAFT_246123</name>
</gene>
<dbReference type="PANTHER" id="PTHR10543">
    <property type="entry name" value="BETA-CAROTENE DIOXYGENASE"/>
    <property type="match status" value="1"/>
</dbReference>
<dbReference type="InterPro" id="IPR004294">
    <property type="entry name" value="Carotenoid_Oase"/>
</dbReference>
<keyword evidence="4" id="KW-0560">Oxidoreductase</keyword>
<reference evidence="6 7" key="1">
    <citation type="submission" date="2024-07" db="EMBL/GenBank/DDBJ databases">
        <title>Section-level genome sequencing and comparative genomics of Aspergillus sections Usti and Cavernicolus.</title>
        <authorList>
            <consortium name="Lawrence Berkeley National Laboratory"/>
            <person name="Nybo J.L."/>
            <person name="Vesth T.C."/>
            <person name="Theobald S."/>
            <person name="Frisvad J.C."/>
            <person name="Larsen T.O."/>
            <person name="Kjaerboelling I."/>
            <person name="Rothschild-Mancinelli K."/>
            <person name="Lyhne E.K."/>
            <person name="Kogle M.E."/>
            <person name="Barry K."/>
            <person name="Clum A."/>
            <person name="Na H."/>
            <person name="Ledsgaard L."/>
            <person name="Lin J."/>
            <person name="Lipzen A."/>
            <person name="Kuo A."/>
            <person name="Riley R."/>
            <person name="Mondo S."/>
            <person name="Labutti K."/>
            <person name="Haridas S."/>
            <person name="Pangalinan J."/>
            <person name="Salamov A.A."/>
            <person name="Simmons B.A."/>
            <person name="Magnuson J.K."/>
            <person name="Chen J."/>
            <person name="Drula E."/>
            <person name="Henrissat B."/>
            <person name="Wiebenga A."/>
            <person name="Lubbers R.J."/>
            <person name="Gomes A.C."/>
            <person name="Makela M.R."/>
            <person name="Stajich J."/>
            <person name="Grigoriev I.V."/>
            <person name="Mortensen U.H."/>
            <person name="De Vries R.P."/>
            <person name="Baker S.E."/>
            <person name="Andersen M.R."/>
        </authorList>
    </citation>
    <scope>NUCLEOTIDE SEQUENCE [LARGE SCALE GENOMIC DNA]</scope>
    <source>
        <strain evidence="6 7">CBS 123904</strain>
    </source>
</reference>
<dbReference type="PANTHER" id="PTHR10543:SF89">
    <property type="entry name" value="CAROTENOID 9,10(9',10')-CLEAVAGE DIOXYGENASE 1"/>
    <property type="match status" value="1"/>
</dbReference>
<evidence type="ECO:0000256" key="1">
    <source>
        <dbReference type="ARBA" id="ARBA00001954"/>
    </source>
</evidence>
<evidence type="ECO:0000256" key="3">
    <source>
        <dbReference type="ARBA" id="ARBA00022723"/>
    </source>
</evidence>
<evidence type="ECO:0000313" key="6">
    <source>
        <dbReference type="EMBL" id="KAL2848900.1"/>
    </source>
</evidence>
<evidence type="ECO:0000256" key="4">
    <source>
        <dbReference type="ARBA" id="ARBA00023002"/>
    </source>
</evidence>
<name>A0ABR4K9E2_9EURO</name>